<dbReference type="EMBL" id="CP074694">
    <property type="protein sequence ID" value="QVL31574.1"/>
    <property type="molecule type" value="Genomic_DNA"/>
</dbReference>
<evidence type="ECO:0000313" key="3">
    <source>
        <dbReference type="EMBL" id="QVL31574.1"/>
    </source>
</evidence>
<dbReference type="RefSeq" id="WP_213495600.1">
    <property type="nucleotide sequence ID" value="NZ_CP074694.1"/>
</dbReference>
<dbReference type="Pfam" id="PF13435">
    <property type="entry name" value="Cytochrome_C554"/>
    <property type="match status" value="1"/>
</dbReference>
<name>A0A8E6B518_9BACT</name>
<dbReference type="SUPFAM" id="SSF48695">
    <property type="entry name" value="Multiheme cytochromes"/>
    <property type="match status" value="1"/>
</dbReference>
<dbReference type="InterPro" id="IPR051829">
    <property type="entry name" value="Multiheme_Cytochr_ET"/>
</dbReference>
<keyword evidence="1" id="KW-0732">Signal</keyword>
<evidence type="ECO:0000313" key="4">
    <source>
        <dbReference type="Proteomes" id="UP000676194"/>
    </source>
</evidence>
<dbReference type="AlphaFoldDB" id="A0A8E6B518"/>
<feature type="domain" description="Cytochrome c-552/4" evidence="2">
    <location>
        <begin position="63"/>
        <end position="148"/>
    </location>
</feature>
<dbReference type="InterPro" id="IPR023155">
    <property type="entry name" value="Cyt_c-552/4"/>
</dbReference>
<dbReference type="PANTHER" id="PTHR35038">
    <property type="entry name" value="DISSIMILATORY SULFITE REDUCTASE SIRA"/>
    <property type="match status" value="1"/>
</dbReference>
<dbReference type="KEGG" id="tsph:KIH39_22435"/>
<dbReference type="InterPro" id="IPR036280">
    <property type="entry name" value="Multihaem_cyt_sf"/>
</dbReference>
<dbReference type="Gene3D" id="1.10.1130.10">
    <property type="entry name" value="Flavocytochrome C3, Chain A"/>
    <property type="match status" value="1"/>
</dbReference>
<evidence type="ECO:0000259" key="2">
    <source>
        <dbReference type="Pfam" id="PF13435"/>
    </source>
</evidence>
<gene>
    <name evidence="3" type="ORF">KIH39_22435</name>
</gene>
<dbReference type="Proteomes" id="UP000676194">
    <property type="component" value="Chromosome"/>
</dbReference>
<organism evidence="3 4">
    <name type="scientific">Telmatocola sphagniphila</name>
    <dbReference type="NCBI Taxonomy" id="1123043"/>
    <lineage>
        <taxon>Bacteria</taxon>
        <taxon>Pseudomonadati</taxon>
        <taxon>Planctomycetota</taxon>
        <taxon>Planctomycetia</taxon>
        <taxon>Gemmatales</taxon>
        <taxon>Gemmataceae</taxon>
    </lineage>
</organism>
<accession>A0A8E6B518</accession>
<protein>
    <recommendedName>
        <fullName evidence="2">Cytochrome c-552/4 domain-containing protein</fullName>
    </recommendedName>
</protein>
<evidence type="ECO:0000256" key="1">
    <source>
        <dbReference type="ARBA" id="ARBA00022729"/>
    </source>
</evidence>
<sequence>MLSAIWLGPPSSAVHAQQNPPLLTKLDEFGAINCVGCHGSKDGPSFKAYSEGPLKSGKFIFLNEYEIWDKHDYHSKAFLNIDPKTSPLAKKMQDTLKYNPTEDKRCLACHATARVKDAAIKELPNIKMTGSDSWFSTTSGVSCESCHGHAKSWFGEHFLEGWRKTAVNEKADKGLNDLRDPEIRTKKCLSCHVGNQQEGKFVTHEMFAAGHPPLPAFEVATFLASQPRHYYTARENQGLRNLEKDPQFKTWEIFHYRSGELAEARNVAIGSVVTFQETIKLFLDDPKKNNSLDFSNMNCYACHHELKIPSDRQAAGFPGVPGRPLIRPTSVELFEAVASCVDPEGYPVFQQKLDTALKEFQKGFDNAPFGDPKVFKSADVMLSGLSTEVLEKVKATKFDTSKSEELFRKLLDRVDERANKSKVYLDHDTARQLIWALEVVRKDLKESGLVKYSVTDDKVQAIFGKVFSLNIRDLNSTDSNKAPLAEMVKPRMSAIENFPLNEFREAFSVYQKLFP</sequence>
<reference evidence="3" key="1">
    <citation type="submission" date="2021-05" db="EMBL/GenBank/DDBJ databases">
        <title>Complete genome sequence of the cellulolytic planctomycete Telmatocola sphagniphila SP2T and characterization of the first cellulase from planctomycetes.</title>
        <authorList>
            <person name="Rakitin A.L."/>
            <person name="Beletsky A.V."/>
            <person name="Naumoff D.G."/>
            <person name="Kulichevskaya I.S."/>
            <person name="Mardanov A.V."/>
            <person name="Ravin N.V."/>
            <person name="Dedysh S.N."/>
        </authorList>
    </citation>
    <scope>NUCLEOTIDE SEQUENCE</scope>
    <source>
        <strain evidence="3">SP2T</strain>
    </source>
</reference>
<keyword evidence="4" id="KW-1185">Reference proteome</keyword>
<proteinExistence type="predicted"/>